<dbReference type="PROSITE" id="PS50041">
    <property type="entry name" value="C_TYPE_LECTIN_2"/>
    <property type="match status" value="1"/>
</dbReference>
<evidence type="ECO:0000256" key="1">
    <source>
        <dbReference type="SAM" id="Phobius"/>
    </source>
</evidence>
<protein>
    <recommendedName>
        <fullName evidence="2">C-type lectin domain-containing protein</fullName>
    </recommendedName>
</protein>
<evidence type="ECO:0000313" key="3">
    <source>
        <dbReference type="Ensembl" id="ENSMALP00000006938.1"/>
    </source>
</evidence>
<keyword evidence="1" id="KW-0472">Membrane</keyword>
<dbReference type="AlphaFoldDB" id="A0A3Q3IPK4"/>
<reference evidence="3" key="1">
    <citation type="submission" date="2025-08" db="UniProtKB">
        <authorList>
            <consortium name="Ensembl"/>
        </authorList>
    </citation>
    <scope>IDENTIFICATION</scope>
</reference>
<dbReference type="Gene3D" id="3.10.100.10">
    <property type="entry name" value="Mannose-Binding Protein A, subunit A"/>
    <property type="match status" value="1"/>
</dbReference>
<feature type="transmembrane region" description="Helical" evidence="1">
    <location>
        <begin position="12"/>
        <end position="32"/>
    </location>
</feature>
<proteinExistence type="predicted"/>
<organism evidence="3 4">
    <name type="scientific">Monopterus albus</name>
    <name type="common">Swamp eel</name>
    <dbReference type="NCBI Taxonomy" id="43700"/>
    <lineage>
        <taxon>Eukaryota</taxon>
        <taxon>Metazoa</taxon>
        <taxon>Chordata</taxon>
        <taxon>Craniata</taxon>
        <taxon>Vertebrata</taxon>
        <taxon>Euteleostomi</taxon>
        <taxon>Actinopterygii</taxon>
        <taxon>Neopterygii</taxon>
        <taxon>Teleostei</taxon>
        <taxon>Neoteleostei</taxon>
        <taxon>Acanthomorphata</taxon>
        <taxon>Anabantaria</taxon>
        <taxon>Synbranchiformes</taxon>
        <taxon>Synbranchidae</taxon>
        <taxon>Monopterus</taxon>
    </lineage>
</organism>
<accession>A0A3Q3IPK4</accession>
<keyword evidence="1" id="KW-1133">Transmembrane helix</keyword>
<evidence type="ECO:0000259" key="2">
    <source>
        <dbReference type="PROSITE" id="PS50041"/>
    </source>
</evidence>
<dbReference type="InterPro" id="IPR016187">
    <property type="entry name" value="CTDL_fold"/>
</dbReference>
<dbReference type="PANTHER" id="PTHR22803">
    <property type="entry name" value="MANNOSE, PHOSPHOLIPASE, LECTIN RECEPTOR RELATED"/>
    <property type="match status" value="1"/>
</dbReference>
<reference evidence="3" key="2">
    <citation type="submission" date="2025-09" db="UniProtKB">
        <authorList>
            <consortium name="Ensembl"/>
        </authorList>
    </citation>
    <scope>IDENTIFICATION</scope>
</reference>
<dbReference type="Ensembl" id="ENSMALT00000007084.1">
    <property type="protein sequence ID" value="ENSMALP00000006938.1"/>
    <property type="gene ID" value="ENSMALG00000004950.1"/>
</dbReference>
<name>A0A3Q3IPK4_MONAL</name>
<dbReference type="InterPro" id="IPR001304">
    <property type="entry name" value="C-type_lectin-like"/>
</dbReference>
<dbReference type="InterPro" id="IPR016186">
    <property type="entry name" value="C-type_lectin-like/link_sf"/>
</dbReference>
<evidence type="ECO:0000313" key="4">
    <source>
        <dbReference type="Proteomes" id="UP000261600"/>
    </source>
</evidence>
<dbReference type="Proteomes" id="UP000261600">
    <property type="component" value="Unplaced"/>
</dbReference>
<keyword evidence="1" id="KW-0812">Transmembrane</keyword>
<dbReference type="Pfam" id="PF00059">
    <property type="entry name" value="Lectin_C"/>
    <property type="match status" value="1"/>
</dbReference>
<feature type="domain" description="C-type lectin" evidence="2">
    <location>
        <begin position="41"/>
        <end position="133"/>
    </location>
</feature>
<dbReference type="SUPFAM" id="SSF56436">
    <property type="entry name" value="C-type lectin-like"/>
    <property type="match status" value="1"/>
</dbReference>
<sequence>NIHPDVKLKGLHQILTLLLHVLISTLFLLSWLHTLLHQVACVAGGGNLASIHTKDHHDFVKGLIQTSAGPNKQTWVGGTDAVKGVWLWSDGSKFDFTFWGPRQPDNAGFANDMPWTQKKLCLWQSPVGTSHTC</sequence>
<dbReference type="InterPro" id="IPR050111">
    <property type="entry name" value="C-type_lectin/snaclec_domain"/>
</dbReference>
<keyword evidence="4" id="KW-1185">Reference proteome</keyword>